<keyword evidence="1" id="KW-0812">Transmembrane</keyword>
<name>A0A1I2X4T5_9ACTN</name>
<feature type="transmembrane region" description="Helical" evidence="1">
    <location>
        <begin position="240"/>
        <end position="257"/>
    </location>
</feature>
<dbReference type="PANTHER" id="PTHR40761">
    <property type="entry name" value="CONSERVED INTEGRAL MEMBRANE ALANINE VALINE AND LEUCINE RICH PROTEIN-RELATED"/>
    <property type="match status" value="1"/>
</dbReference>
<evidence type="ECO:0000256" key="1">
    <source>
        <dbReference type="SAM" id="Phobius"/>
    </source>
</evidence>
<evidence type="ECO:0000313" key="3">
    <source>
        <dbReference type="Proteomes" id="UP000199052"/>
    </source>
</evidence>
<sequence length="301" mass="31301">MPGGNKLVVALSIVLALLVAVTNAASNVLMRKAARVVPTAAQFHLSLLLRLVRSPTWMAGLALSLATFPLGAAALGFGKLSVVQPILVLELPLSLIGASWLYDSRLSRRDWLGISMMTVGLIGLLVVLVPEGGQVTGIPTSTWLLGSGLNVGLVVVVYVLGRRTTQPSGRAAYLGAGCGLAFGLSAVYMKSMTEVFDVAGMTGVLTSWQLYGSIAVATLAFWLLQNAYAAGQLAASQPAVTLLDPAVAILWGLLVFHEKTEGGPFLILAVAASAAIVAGALTLARSPQLSRMHEYPADGAR</sequence>
<organism evidence="2 3">
    <name type="scientific">Actinopolymorpha cephalotaxi</name>
    <dbReference type="NCBI Taxonomy" id="504797"/>
    <lineage>
        <taxon>Bacteria</taxon>
        <taxon>Bacillati</taxon>
        <taxon>Actinomycetota</taxon>
        <taxon>Actinomycetes</taxon>
        <taxon>Propionibacteriales</taxon>
        <taxon>Actinopolymorphaceae</taxon>
        <taxon>Actinopolymorpha</taxon>
    </lineage>
</organism>
<feature type="transmembrane region" description="Helical" evidence="1">
    <location>
        <begin position="59"/>
        <end position="77"/>
    </location>
</feature>
<dbReference type="STRING" id="504797.SAMN05421678_111206"/>
<evidence type="ECO:0008006" key="4">
    <source>
        <dbReference type="Google" id="ProtNLM"/>
    </source>
</evidence>
<feature type="transmembrane region" description="Helical" evidence="1">
    <location>
        <begin position="263"/>
        <end position="284"/>
    </location>
</feature>
<feature type="transmembrane region" description="Helical" evidence="1">
    <location>
        <begin position="172"/>
        <end position="189"/>
    </location>
</feature>
<dbReference type="NCBIfam" id="NF038012">
    <property type="entry name" value="DMT_1"/>
    <property type="match status" value="1"/>
</dbReference>
<protein>
    <recommendedName>
        <fullName evidence="4">Magnesium transporter NIPA</fullName>
    </recommendedName>
</protein>
<dbReference type="PANTHER" id="PTHR40761:SF1">
    <property type="entry name" value="CONSERVED INTEGRAL MEMBRANE ALANINE VALINE AND LEUCINE RICH PROTEIN-RELATED"/>
    <property type="match status" value="1"/>
</dbReference>
<evidence type="ECO:0000313" key="2">
    <source>
        <dbReference type="EMBL" id="SFH06951.1"/>
    </source>
</evidence>
<feature type="transmembrane region" description="Helical" evidence="1">
    <location>
        <begin position="111"/>
        <end position="129"/>
    </location>
</feature>
<dbReference type="Proteomes" id="UP000199052">
    <property type="component" value="Unassembled WGS sequence"/>
</dbReference>
<gene>
    <name evidence="2" type="ORF">SAMN05421678_111206</name>
</gene>
<dbReference type="EMBL" id="FOOI01000011">
    <property type="protein sequence ID" value="SFH06951.1"/>
    <property type="molecule type" value="Genomic_DNA"/>
</dbReference>
<keyword evidence="1" id="KW-1133">Transmembrane helix</keyword>
<reference evidence="2 3" key="1">
    <citation type="submission" date="2016-10" db="EMBL/GenBank/DDBJ databases">
        <authorList>
            <person name="de Groot N.N."/>
        </authorList>
    </citation>
    <scope>NUCLEOTIDE SEQUENCE [LARGE SCALE GENOMIC DNA]</scope>
    <source>
        <strain evidence="2 3">CPCC 202808</strain>
    </source>
</reference>
<accession>A0A1I2X4T5</accession>
<proteinExistence type="predicted"/>
<feature type="transmembrane region" description="Helical" evidence="1">
    <location>
        <begin position="141"/>
        <end position="160"/>
    </location>
</feature>
<dbReference type="AlphaFoldDB" id="A0A1I2X4T5"/>
<keyword evidence="1" id="KW-0472">Membrane</keyword>
<feature type="transmembrane region" description="Helical" evidence="1">
    <location>
        <begin position="209"/>
        <end position="228"/>
    </location>
</feature>